<evidence type="ECO:0000256" key="10">
    <source>
        <dbReference type="RuleBase" id="RU363130"/>
    </source>
</evidence>
<dbReference type="PROSITE" id="PS00821">
    <property type="entry name" value="CYTO_HEME_LYASE_1"/>
    <property type="match status" value="1"/>
</dbReference>
<evidence type="ECO:0000256" key="5">
    <source>
        <dbReference type="ARBA" id="ARBA00022792"/>
    </source>
</evidence>
<proteinExistence type="inferred from homology"/>
<sequence length="257" mass="27708">MWPFASSSSTAQPADESACPVDAQTRAAWLASNPQGAAGPSSAGPSSPGAAAVTPQQRRDFHALSTQREVSSIPRFSRAGAPDAGGSEPDESRNWVYPSPAQFFAAMARKQQDPQAPDMDIVVPIHNAVNERAWRQICDWEAGWDASAQARCGGPQLVSFKNRQTERTWRAWGRGLMGYAAPFDRHDWIIDRCGTRVRYIIDFYSGAPASDLAGAAAAAGGGGAPARSPISFYLDVRPAPDLEGIKMRAHRLFLRPN</sequence>
<dbReference type="GO" id="GO:0046872">
    <property type="term" value="F:metal ion binding"/>
    <property type="evidence" value="ECO:0007669"/>
    <property type="project" value="UniProtKB-KW"/>
</dbReference>
<accession>A0A316Z417</accession>
<gene>
    <name evidence="12" type="ORF">FA09DRAFT_310501</name>
</gene>
<dbReference type="PROSITE" id="PS00822">
    <property type="entry name" value="CYTO_HEME_LYASE_2"/>
    <property type="match status" value="1"/>
</dbReference>
<evidence type="ECO:0000256" key="8">
    <source>
        <dbReference type="ARBA" id="ARBA00023136"/>
    </source>
</evidence>
<evidence type="ECO:0000256" key="9">
    <source>
        <dbReference type="ARBA" id="ARBA00023239"/>
    </source>
</evidence>
<comment type="subcellular location">
    <subcellularLocation>
        <location evidence="1 10">Mitochondrion inner membrane</location>
    </subcellularLocation>
</comment>
<evidence type="ECO:0000256" key="2">
    <source>
        <dbReference type="ARBA" id="ARBA00007255"/>
    </source>
</evidence>
<feature type="region of interest" description="Disordered" evidence="11">
    <location>
        <begin position="1"/>
        <end position="94"/>
    </location>
</feature>
<evidence type="ECO:0000256" key="4">
    <source>
        <dbReference type="ARBA" id="ARBA00022723"/>
    </source>
</evidence>
<dbReference type="GO" id="GO:0004408">
    <property type="term" value="F:holocytochrome-c synthase activity"/>
    <property type="evidence" value="ECO:0007669"/>
    <property type="project" value="UniProtKB-EC"/>
</dbReference>
<comment type="catalytic activity">
    <reaction evidence="10">
        <text>holo-[cytochrome c] = apo-[cytochrome c] + heme b</text>
        <dbReference type="Rhea" id="RHEA:22648"/>
        <dbReference type="Rhea" id="RHEA-COMP:10725"/>
        <dbReference type="Rhea" id="RHEA-COMP:10726"/>
        <dbReference type="ChEBI" id="CHEBI:29950"/>
        <dbReference type="ChEBI" id="CHEBI:60344"/>
        <dbReference type="ChEBI" id="CHEBI:83739"/>
        <dbReference type="EC" id="4.4.1.17"/>
    </reaction>
</comment>
<reference evidence="12 13" key="1">
    <citation type="journal article" date="2018" name="Mol. Biol. Evol.">
        <title>Broad Genomic Sampling Reveals a Smut Pathogenic Ancestry of the Fungal Clade Ustilaginomycotina.</title>
        <authorList>
            <person name="Kijpornyongpan T."/>
            <person name="Mondo S.J."/>
            <person name="Barry K."/>
            <person name="Sandor L."/>
            <person name="Lee J."/>
            <person name="Lipzen A."/>
            <person name="Pangilinan J."/>
            <person name="LaButti K."/>
            <person name="Hainaut M."/>
            <person name="Henrissat B."/>
            <person name="Grigoriev I.V."/>
            <person name="Spatafora J.W."/>
            <person name="Aime M.C."/>
        </authorList>
    </citation>
    <scope>NUCLEOTIDE SEQUENCE [LARGE SCALE GENOMIC DNA]</scope>
    <source>
        <strain evidence="12 13">MCA 4186</strain>
    </source>
</reference>
<keyword evidence="13" id="KW-1185">Reference proteome</keyword>
<evidence type="ECO:0000256" key="1">
    <source>
        <dbReference type="ARBA" id="ARBA00004273"/>
    </source>
</evidence>
<keyword evidence="9 10" id="KW-0456">Lyase</keyword>
<evidence type="ECO:0000256" key="3">
    <source>
        <dbReference type="ARBA" id="ARBA00022617"/>
    </source>
</evidence>
<dbReference type="InterPro" id="IPR000511">
    <property type="entry name" value="Holocyt_c/c1_synthase"/>
</dbReference>
<dbReference type="Pfam" id="PF01265">
    <property type="entry name" value="Cyto_heme_lyase"/>
    <property type="match status" value="1"/>
</dbReference>
<dbReference type="STRING" id="58919.A0A316Z417"/>
<evidence type="ECO:0000313" key="13">
    <source>
        <dbReference type="Proteomes" id="UP000245946"/>
    </source>
</evidence>
<dbReference type="RefSeq" id="XP_025596618.1">
    <property type="nucleotide sequence ID" value="XM_025740632.1"/>
</dbReference>
<dbReference type="AlphaFoldDB" id="A0A316Z417"/>
<dbReference type="EMBL" id="KZ819299">
    <property type="protein sequence ID" value="PWN96339.1"/>
    <property type="molecule type" value="Genomic_DNA"/>
</dbReference>
<keyword evidence="7 10" id="KW-0496">Mitochondrion</keyword>
<keyword evidence="5 10" id="KW-0999">Mitochondrion inner membrane</keyword>
<protein>
    <recommendedName>
        <fullName evidence="10">Holocytochrome c-type synthase</fullName>
        <ecNumber evidence="10">4.4.1.17</ecNumber>
    </recommendedName>
</protein>
<dbReference type="Proteomes" id="UP000245946">
    <property type="component" value="Unassembled WGS sequence"/>
</dbReference>
<evidence type="ECO:0000313" key="12">
    <source>
        <dbReference type="EMBL" id="PWN96339.1"/>
    </source>
</evidence>
<dbReference type="EC" id="4.4.1.17" evidence="10"/>
<dbReference type="GeneID" id="37268178"/>
<feature type="compositionally biased region" description="Polar residues" evidence="11">
    <location>
        <begin position="1"/>
        <end position="12"/>
    </location>
</feature>
<keyword evidence="3 10" id="KW-0349">Heme</keyword>
<dbReference type="PANTHER" id="PTHR12743">
    <property type="entry name" value="CYTOCHROME C1 HEME LYASE"/>
    <property type="match status" value="1"/>
</dbReference>
<feature type="compositionally biased region" description="Low complexity" evidence="11">
    <location>
        <begin position="31"/>
        <end position="52"/>
    </location>
</feature>
<comment type="function">
    <text evidence="10">Lyase that catalyzes the covalent linking of the heme group to the cytochrome C apoprotein to produce the mature functional cytochrome.</text>
</comment>
<evidence type="ECO:0000256" key="6">
    <source>
        <dbReference type="ARBA" id="ARBA00023004"/>
    </source>
</evidence>
<dbReference type="PANTHER" id="PTHR12743:SF0">
    <property type="entry name" value="HOLOCYTOCHROME C-TYPE SYNTHASE"/>
    <property type="match status" value="1"/>
</dbReference>
<dbReference type="GO" id="GO:0005743">
    <property type="term" value="C:mitochondrial inner membrane"/>
    <property type="evidence" value="ECO:0007669"/>
    <property type="project" value="UniProtKB-SubCell"/>
</dbReference>
<comment type="similarity">
    <text evidence="2 10">Belongs to the cytochrome c-type heme lyase family.</text>
</comment>
<name>A0A316Z417_9BASI</name>
<evidence type="ECO:0000256" key="7">
    <source>
        <dbReference type="ARBA" id="ARBA00023128"/>
    </source>
</evidence>
<keyword evidence="6 10" id="KW-0408">Iron</keyword>
<evidence type="ECO:0000256" key="11">
    <source>
        <dbReference type="SAM" id="MobiDB-lite"/>
    </source>
</evidence>
<dbReference type="OrthoDB" id="4243at2759"/>
<keyword evidence="4 10" id="KW-0479">Metal-binding</keyword>
<keyword evidence="8 10" id="KW-0472">Membrane</keyword>
<organism evidence="12 13">
    <name type="scientific">Tilletiopsis washingtonensis</name>
    <dbReference type="NCBI Taxonomy" id="58919"/>
    <lineage>
        <taxon>Eukaryota</taxon>
        <taxon>Fungi</taxon>
        <taxon>Dikarya</taxon>
        <taxon>Basidiomycota</taxon>
        <taxon>Ustilaginomycotina</taxon>
        <taxon>Exobasidiomycetes</taxon>
        <taxon>Entylomatales</taxon>
        <taxon>Entylomatales incertae sedis</taxon>
        <taxon>Tilletiopsis</taxon>
    </lineage>
</organism>